<gene>
    <name evidence="2" type="ORF">BWR22_00945</name>
</gene>
<name>A0AAC9PVL8_9FLAO</name>
<evidence type="ECO:0000313" key="2">
    <source>
        <dbReference type="EMBL" id="APX98929.1"/>
    </source>
</evidence>
<accession>A0AAC9PVL8</accession>
<evidence type="ECO:0008006" key="4">
    <source>
        <dbReference type="Google" id="ProtNLM"/>
    </source>
</evidence>
<dbReference type="AlphaFoldDB" id="A0AAC9PVL8"/>
<organism evidence="2 3">
    <name type="scientific">Lacinutrix venerupis</name>
    <dbReference type="NCBI Taxonomy" id="1486034"/>
    <lineage>
        <taxon>Bacteria</taxon>
        <taxon>Pseudomonadati</taxon>
        <taxon>Bacteroidota</taxon>
        <taxon>Flavobacteriia</taxon>
        <taxon>Flavobacteriales</taxon>
        <taxon>Flavobacteriaceae</taxon>
        <taxon>Lacinutrix</taxon>
    </lineage>
</organism>
<keyword evidence="1" id="KW-0732">Signal</keyword>
<proteinExistence type="predicted"/>
<dbReference type="RefSeq" id="WP_076731574.1">
    <property type="nucleotide sequence ID" value="NZ_CP019352.1"/>
</dbReference>
<reference evidence="2 3" key="1">
    <citation type="submission" date="2017-01" db="EMBL/GenBank/DDBJ databases">
        <title>Complete genome of Lacinutrix venerupis DOK2-8 isolated from seawater in Dokdo.</title>
        <authorList>
            <person name="Chi W.-J."/>
            <person name="Kim J.H."/>
        </authorList>
    </citation>
    <scope>NUCLEOTIDE SEQUENCE [LARGE SCALE GENOMIC DNA]</scope>
    <source>
        <strain evidence="2 3">DOK2-8</strain>
    </source>
</reference>
<feature type="chain" id="PRO_5041905825" description="Outer membrane protein with beta-barrel domain" evidence="1">
    <location>
        <begin position="23"/>
        <end position="226"/>
    </location>
</feature>
<evidence type="ECO:0000256" key="1">
    <source>
        <dbReference type="SAM" id="SignalP"/>
    </source>
</evidence>
<keyword evidence="3" id="KW-1185">Reference proteome</keyword>
<sequence>MKRIQLSLLVALILCFVTKSFSQHRNIDIKNGFGLFGGITQFDIITDNFETTKGNGWVAGMSATVEIPHKWYNASYGMQLSENNFGIAGVSNLDFTTQELEYKVFTAQVLFLWHAKLAGSFLTFDFGPMLQYNSDLELKNEQQEQFLVTNYTALTAKEIEDISNFNANGVVGLTAGFSIIKFKAQYIYGFLNTLNALNSNNNIDMEDNNKFKGNQSMFAFSAMITF</sequence>
<dbReference type="Proteomes" id="UP000187506">
    <property type="component" value="Chromosome"/>
</dbReference>
<dbReference type="KEGG" id="lvn:BWR22_00945"/>
<dbReference type="EMBL" id="CP019352">
    <property type="protein sequence ID" value="APX98929.1"/>
    <property type="molecule type" value="Genomic_DNA"/>
</dbReference>
<protein>
    <recommendedName>
        <fullName evidence="4">Outer membrane protein with beta-barrel domain</fullName>
    </recommendedName>
</protein>
<feature type="signal peptide" evidence="1">
    <location>
        <begin position="1"/>
        <end position="22"/>
    </location>
</feature>
<evidence type="ECO:0000313" key="3">
    <source>
        <dbReference type="Proteomes" id="UP000187506"/>
    </source>
</evidence>